<reference evidence="2" key="1">
    <citation type="submission" date="2021-05" db="EMBL/GenBank/DDBJ databases">
        <authorList>
            <person name="Pietrasiak N."/>
            <person name="Ward R."/>
            <person name="Stajich J.E."/>
            <person name="Kurbessoian T."/>
        </authorList>
    </citation>
    <scope>NUCLEOTIDE SEQUENCE</scope>
    <source>
        <strain evidence="2">JT2-VF2</strain>
    </source>
</reference>
<feature type="compositionally biased region" description="Polar residues" evidence="1">
    <location>
        <begin position="116"/>
        <end position="125"/>
    </location>
</feature>
<organism evidence="2 3">
    <name type="scientific">Mojavia pulchra JT2-VF2</name>
    <dbReference type="NCBI Taxonomy" id="287848"/>
    <lineage>
        <taxon>Bacteria</taxon>
        <taxon>Bacillati</taxon>
        <taxon>Cyanobacteriota</taxon>
        <taxon>Cyanophyceae</taxon>
        <taxon>Nostocales</taxon>
        <taxon>Nostocaceae</taxon>
    </lineage>
</organism>
<accession>A0A951PV98</accession>
<protein>
    <submittedName>
        <fullName evidence="2">Uncharacterized protein</fullName>
    </submittedName>
</protein>
<feature type="compositionally biased region" description="Low complexity" evidence="1">
    <location>
        <begin position="128"/>
        <end position="148"/>
    </location>
</feature>
<feature type="region of interest" description="Disordered" evidence="1">
    <location>
        <begin position="95"/>
        <end position="148"/>
    </location>
</feature>
<dbReference type="EMBL" id="JAHHHN010000002">
    <property type="protein sequence ID" value="MBW4560530.1"/>
    <property type="molecule type" value="Genomic_DNA"/>
</dbReference>
<evidence type="ECO:0000256" key="1">
    <source>
        <dbReference type="SAM" id="MobiDB-lite"/>
    </source>
</evidence>
<reference evidence="2" key="2">
    <citation type="journal article" date="2022" name="Microbiol. Resour. Announc.">
        <title>Metagenome Sequencing to Explore Phylogenomics of Terrestrial Cyanobacteria.</title>
        <authorList>
            <person name="Ward R.D."/>
            <person name="Stajich J.E."/>
            <person name="Johansen J.R."/>
            <person name="Huntemann M."/>
            <person name="Clum A."/>
            <person name="Foster B."/>
            <person name="Foster B."/>
            <person name="Roux S."/>
            <person name="Palaniappan K."/>
            <person name="Varghese N."/>
            <person name="Mukherjee S."/>
            <person name="Reddy T.B.K."/>
            <person name="Daum C."/>
            <person name="Copeland A."/>
            <person name="Chen I.A."/>
            <person name="Ivanova N.N."/>
            <person name="Kyrpides N.C."/>
            <person name="Shapiro N."/>
            <person name="Eloe-Fadrosh E.A."/>
            <person name="Pietrasiak N."/>
        </authorList>
    </citation>
    <scope>NUCLEOTIDE SEQUENCE</scope>
    <source>
        <strain evidence="2">JT2-VF2</strain>
    </source>
</reference>
<dbReference type="AlphaFoldDB" id="A0A951PV98"/>
<dbReference type="Proteomes" id="UP000715781">
    <property type="component" value="Unassembled WGS sequence"/>
</dbReference>
<evidence type="ECO:0000313" key="3">
    <source>
        <dbReference type="Proteomes" id="UP000715781"/>
    </source>
</evidence>
<proteinExistence type="predicted"/>
<evidence type="ECO:0000313" key="2">
    <source>
        <dbReference type="EMBL" id="MBW4560530.1"/>
    </source>
</evidence>
<sequence>MARRKRTSVILEKAVRRAASINSIDPNLDLGNGLTLPAFSRLIERMRNKENAYNTALSNVDKLYSEMLETESQLGDMTEHMLMAVGTRYGKSSVEYGMAGGVPKNKRSKGLRGESPTPSLQQPSIIASGEENGSKNGNQNGNKATATS</sequence>
<comment type="caution">
    <text evidence="2">The sequence shown here is derived from an EMBL/GenBank/DDBJ whole genome shotgun (WGS) entry which is preliminary data.</text>
</comment>
<name>A0A951PV98_9NOST</name>
<gene>
    <name evidence="2" type="ORF">KME32_05105</name>
</gene>